<accession>A0ABP0XKI8</accession>
<keyword evidence="2" id="KW-1185">Reference proteome</keyword>
<protein>
    <submittedName>
        <fullName evidence="1">Uncharacterized protein</fullName>
    </submittedName>
</protein>
<proteinExistence type="predicted"/>
<organism evidence="1 2">
    <name type="scientific">Sphagnum jensenii</name>
    <dbReference type="NCBI Taxonomy" id="128206"/>
    <lineage>
        <taxon>Eukaryota</taxon>
        <taxon>Viridiplantae</taxon>
        <taxon>Streptophyta</taxon>
        <taxon>Embryophyta</taxon>
        <taxon>Bryophyta</taxon>
        <taxon>Sphagnophytina</taxon>
        <taxon>Sphagnopsida</taxon>
        <taxon>Sphagnales</taxon>
        <taxon>Sphagnaceae</taxon>
        <taxon>Sphagnum</taxon>
    </lineage>
</organism>
<evidence type="ECO:0000313" key="2">
    <source>
        <dbReference type="Proteomes" id="UP001497444"/>
    </source>
</evidence>
<dbReference type="EMBL" id="OZ020104">
    <property type="protein sequence ID" value="CAK9278441.1"/>
    <property type="molecule type" value="Genomic_DNA"/>
</dbReference>
<dbReference type="Proteomes" id="UP001497444">
    <property type="component" value="Chromosome 9"/>
</dbReference>
<name>A0ABP0XKI8_9BRYO</name>
<reference evidence="1" key="1">
    <citation type="submission" date="2024-02" db="EMBL/GenBank/DDBJ databases">
        <authorList>
            <consortium name="ELIXIR-Norway"/>
            <consortium name="Elixir Norway"/>
        </authorList>
    </citation>
    <scope>NUCLEOTIDE SEQUENCE</scope>
</reference>
<evidence type="ECO:0000313" key="1">
    <source>
        <dbReference type="EMBL" id="CAK9278441.1"/>
    </source>
</evidence>
<sequence length="104" mass="11157">MSSQRAATLQGNASLKWWRAMMAGDGWVSLWICLLQNDDWAQGNTSLKWRGAMMAGDGWVGGLHFGSALLQMMTGHSINATSLVLGYGSISQLLAGDALPLQNC</sequence>
<gene>
    <name evidence="1" type="ORF">CSSPJE1EN1_LOCUS23919</name>
</gene>